<dbReference type="GO" id="GO:0030791">
    <property type="term" value="F:arsenite methyltransferase activity"/>
    <property type="evidence" value="ECO:0007669"/>
    <property type="project" value="UniProtKB-EC"/>
</dbReference>
<dbReference type="Pfam" id="PF13847">
    <property type="entry name" value="Methyltransf_31"/>
    <property type="match status" value="1"/>
</dbReference>
<dbReference type="Gene3D" id="3.40.50.150">
    <property type="entry name" value="Vaccinia Virus protein VP39"/>
    <property type="match status" value="1"/>
</dbReference>
<dbReference type="InterPro" id="IPR029063">
    <property type="entry name" value="SAM-dependent_MTases_sf"/>
</dbReference>
<evidence type="ECO:0000256" key="7">
    <source>
        <dbReference type="ARBA" id="ARBA00047943"/>
    </source>
</evidence>
<reference evidence="10" key="1">
    <citation type="journal article" date="2015" name="Nature">
        <title>Complex archaea that bridge the gap between prokaryotes and eukaryotes.</title>
        <authorList>
            <person name="Spang A."/>
            <person name="Saw J.H."/>
            <person name="Jorgensen S.L."/>
            <person name="Zaremba-Niedzwiedzka K."/>
            <person name="Martijn J."/>
            <person name="Lind A.E."/>
            <person name="van Eijk R."/>
            <person name="Schleper C."/>
            <person name="Guy L."/>
            <person name="Ettema T.J."/>
        </authorList>
    </citation>
    <scope>NUCLEOTIDE SEQUENCE</scope>
</reference>
<sequence length="189" mass="20887">MAARKVGKEGRVVGLDFAPQMIECAKKAVIDSGLQEWDIELRVVDFGESQLPGGCADVVISNCVINLSPDKDAVYEEVFRILKHGGRLAISDIVLNENIESQLQERFQLTWAGCLGGAILEESYWHTMRKAGFTEFQIVSRHTLTPVELKAMASCPGEEFTPPPNKEDLEIVQGKVDSIKFTAIKLPLV</sequence>
<evidence type="ECO:0000256" key="5">
    <source>
        <dbReference type="ARBA" id="ARBA00034545"/>
    </source>
</evidence>
<keyword evidence="2" id="KW-0949">S-adenosyl-L-methionine</keyword>
<dbReference type="PANTHER" id="PTHR43675">
    <property type="entry name" value="ARSENITE METHYLTRANSFERASE"/>
    <property type="match status" value="1"/>
</dbReference>
<dbReference type="InterPro" id="IPR026669">
    <property type="entry name" value="Arsenite_MeTrfase-like"/>
</dbReference>
<evidence type="ECO:0000256" key="6">
    <source>
        <dbReference type="ARBA" id="ARBA00047941"/>
    </source>
</evidence>
<evidence type="ECO:0000259" key="9">
    <source>
        <dbReference type="Pfam" id="PF13847"/>
    </source>
</evidence>
<comment type="catalytic activity">
    <reaction evidence="8">
        <text>arsenic triglutathione + 3 [thioredoxin]-dithiol + 3 S-adenosyl-L-methionine = trimethylarsine + 3 [thioredoxin]-disulfide + 3 glutathione + 3 S-adenosyl-L-homocysteine + 3 H(+)</text>
        <dbReference type="Rhea" id="RHEA:69432"/>
        <dbReference type="Rhea" id="RHEA-COMP:10698"/>
        <dbReference type="Rhea" id="RHEA-COMP:10700"/>
        <dbReference type="ChEBI" id="CHEBI:15378"/>
        <dbReference type="ChEBI" id="CHEBI:27130"/>
        <dbReference type="ChEBI" id="CHEBI:29950"/>
        <dbReference type="ChEBI" id="CHEBI:50058"/>
        <dbReference type="ChEBI" id="CHEBI:57856"/>
        <dbReference type="ChEBI" id="CHEBI:57925"/>
        <dbReference type="ChEBI" id="CHEBI:59789"/>
        <dbReference type="ChEBI" id="CHEBI:183640"/>
        <dbReference type="EC" id="2.1.1.137"/>
    </reaction>
</comment>
<comment type="catalytic activity">
    <reaction evidence="7">
        <text>arsenic triglutathione + 2 [thioredoxin]-dithiol + 2 S-adenosyl-L-methionine + H2O = dimethylarsinous acid + 2 [thioredoxin]-disulfide + 3 glutathione + 2 S-adenosyl-L-homocysteine + 2 H(+)</text>
        <dbReference type="Rhea" id="RHEA:69464"/>
        <dbReference type="Rhea" id="RHEA-COMP:10698"/>
        <dbReference type="Rhea" id="RHEA-COMP:10700"/>
        <dbReference type="ChEBI" id="CHEBI:15377"/>
        <dbReference type="ChEBI" id="CHEBI:15378"/>
        <dbReference type="ChEBI" id="CHEBI:23808"/>
        <dbReference type="ChEBI" id="CHEBI:29950"/>
        <dbReference type="ChEBI" id="CHEBI:50058"/>
        <dbReference type="ChEBI" id="CHEBI:57856"/>
        <dbReference type="ChEBI" id="CHEBI:57925"/>
        <dbReference type="ChEBI" id="CHEBI:59789"/>
        <dbReference type="ChEBI" id="CHEBI:183640"/>
        <dbReference type="EC" id="2.1.1.137"/>
    </reaction>
</comment>
<name>A0A0F9JZH7_9ZZZZ</name>
<proteinExistence type="inferred from homology"/>
<dbReference type="EC" id="2.1.1.137" evidence="4"/>
<protein>
    <recommendedName>
        <fullName evidence="5">Arsenite methyltransferase</fullName>
        <ecNumber evidence="4">2.1.1.137</ecNumber>
    </recommendedName>
</protein>
<dbReference type="InterPro" id="IPR025714">
    <property type="entry name" value="Methyltranfer_dom"/>
</dbReference>
<comment type="caution">
    <text evidence="10">The sequence shown here is derived from an EMBL/GenBank/DDBJ whole genome shotgun (WGS) entry which is preliminary data.</text>
</comment>
<dbReference type="PANTHER" id="PTHR43675:SF8">
    <property type="entry name" value="ARSENITE METHYLTRANSFERASE"/>
    <property type="match status" value="1"/>
</dbReference>
<accession>A0A0F9JZH7</accession>
<evidence type="ECO:0000256" key="2">
    <source>
        <dbReference type="ARBA" id="ARBA00022691"/>
    </source>
</evidence>
<dbReference type="AlphaFoldDB" id="A0A0F9JZH7"/>
<organism evidence="10">
    <name type="scientific">marine sediment metagenome</name>
    <dbReference type="NCBI Taxonomy" id="412755"/>
    <lineage>
        <taxon>unclassified sequences</taxon>
        <taxon>metagenomes</taxon>
        <taxon>ecological metagenomes</taxon>
    </lineage>
</organism>
<evidence type="ECO:0000313" key="10">
    <source>
        <dbReference type="EMBL" id="KKM04293.1"/>
    </source>
</evidence>
<comment type="similarity">
    <text evidence="3">Belongs to the methyltransferase superfamily. Arsenite methyltransferase family.</text>
</comment>
<evidence type="ECO:0000256" key="3">
    <source>
        <dbReference type="ARBA" id="ARBA00034487"/>
    </source>
</evidence>
<evidence type="ECO:0000256" key="4">
    <source>
        <dbReference type="ARBA" id="ARBA00034521"/>
    </source>
</evidence>
<comment type="catalytic activity">
    <reaction evidence="6">
        <text>arsenic triglutathione + [thioredoxin]-dithiol + S-adenosyl-L-methionine + 2 H2O = methylarsonous acid + [thioredoxin]-disulfide + 3 glutathione + S-adenosyl-L-homocysteine + H(+)</text>
        <dbReference type="Rhea" id="RHEA:69460"/>
        <dbReference type="Rhea" id="RHEA-COMP:10698"/>
        <dbReference type="Rhea" id="RHEA-COMP:10700"/>
        <dbReference type="ChEBI" id="CHEBI:15377"/>
        <dbReference type="ChEBI" id="CHEBI:15378"/>
        <dbReference type="ChEBI" id="CHEBI:17826"/>
        <dbReference type="ChEBI" id="CHEBI:29950"/>
        <dbReference type="ChEBI" id="CHEBI:50058"/>
        <dbReference type="ChEBI" id="CHEBI:57856"/>
        <dbReference type="ChEBI" id="CHEBI:57925"/>
        <dbReference type="ChEBI" id="CHEBI:59789"/>
        <dbReference type="ChEBI" id="CHEBI:183640"/>
        <dbReference type="EC" id="2.1.1.137"/>
    </reaction>
</comment>
<feature type="domain" description="Methyltransferase" evidence="9">
    <location>
        <begin position="2"/>
        <end position="131"/>
    </location>
</feature>
<evidence type="ECO:0000256" key="8">
    <source>
        <dbReference type="ARBA" id="ARBA00048428"/>
    </source>
</evidence>
<keyword evidence="1" id="KW-0808">Transferase</keyword>
<evidence type="ECO:0000256" key="1">
    <source>
        <dbReference type="ARBA" id="ARBA00022679"/>
    </source>
</evidence>
<dbReference type="EMBL" id="LAZR01016486">
    <property type="protein sequence ID" value="KKM04293.1"/>
    <property type="molecule type" value="Genomic_DNA"/>
</dbReference>
<dbReference type="SUPFAM" id="SSF53335">
    <property type="entry name" value="S-adenosyl-L-methionine-dependent methyltransferases"/>
    <property type="match status" value="1"/>
</dbReference>
<gene>
    <name evidence="10" type="ORF">LCGC14_1765680</name>
</gene>
<dbReference type="CDD" id="cd02440">
    <property type="entry name" value="AdoMet_MTases"/>
    <property type="match status" value="1"/>
</dbReference>